<dbReference type="Pfam" id="PF20446">
    <property type="entry name" value="ABC_N"/>
    <property type="match status" value="1"/>
</dbReference>
<organism evidence="3">
    <name type="scientific">marine sediment metagenome</name>
    <dbReference type="NCBI Taxonomy" id="412755"/>
    <lineage>
        <taxon>unclassified sequences</taxon>
        <taxon>metagenomes</taxon>
        <taxon>ecological metagenomes</taxon>
    </lineage>
</organism>
<dbReference type="Gene3D" id="3.40.50.300">
    <property type="entry name" value="P-loop containing nucleotide triphosphate hydrolases"/>
    <property type="match status" value="1"/>
</dbReference>
<feature type="non-terminal residue" evidence="3">
    <location>
        <position position="1"/>
    </location>
</feature>
<dbReference type="PANTHER" id="PTHR38149">
    <property type="entry name" value="ATPASE"/>
    <property type="match status" value="1"/>
</dbReference>
<name>X1R4F8_9ZZZZ</name>
<dbReference type="InterPro" id="IPR027417">
    <property type="entry name" value="P-loop_NTPase"/>
</dbReference>
<dbReference type="AlphaFoldDB" id="X1R4F8"/>
<evidence type="ECO:0008006" key="4">
    <source>
        <dbReference type="Google" id="ProtNLM"/>
    </source>
</evidence>
<feature type="domain" description="ATPase of the ABC class C-terminal" evidence="1">
    <location>
        <begin position="170"/>
        <end position="386"/>
    </location>
</feature>
<accession>X1R4F8</accession>
<dbReference type="InterPro" id="IPR046834">
    <property type="entry name" value="ABC_ATPase_C"/>
</dbReference>
<dbReference type="PANTHER" id="PTHR38149:SF1">
    <property type="entry name" value="ATPASE"/>
    <property type="match status" value="1"/>
</dbReference>
<evidence type="ECO:0000313" key="3">
    <source>
        <dbReference type="EMBL" id="GAI75438.1"/>
    </source>
</evidence>
<gene>
    <name evidence="3" type="ORF">S12H4_16018</name>
</gene>
<dbReference type="EMBL" id="BARW01007729">
    <property type="protein sequence ID" value="GAI75438.1"/>
    <property type="molecule type" value="Genomic_DNA"/>
</dbReference>
<dbReference type="InterPro" id="IPR019195">
    <property type="entry name" value="ABC_ATPase_put"/>
</dbReference>
<evidence type="ECO:0000259" key="2">
    <source>
        <dbReference type="Pfam" id="PF20446"/>
    </source>
</evidence>
<feature type="domain" description="ATPase of the ABC class N-terminal" evidence="2">
    <location>
        <begin position="4"/>
        <end position="165"/>
    </location>
</feature>
<feature type="non-terminal residue" evidence="3">
    <location>
        <position position="386"/>
    </location>
</feature>
<dbReference type="InterPro" id="IPR046833">
    <property type="entry name" value="ABC_N"/>
</dbReference>
<sequence length="386" mass="42964">ATNMEKLKKIISRIDHKSYKVYKQLKGNYDFKNFTLYIDYVQGDPFASPSKFRVRVLQAKAKFTSELFSNKSRKTALEDYISRAFDTSIKKESKGNRGTGNSGMVTIDSGKQEIIQRTSCVVNSEFVEVRFYAGLPARGRTVLGKQCLEMLTAEIPKIVNSSLFYHVLDEEEIKRHIELCEDQDYIRSILKENKLVSFIKNGSILPRRSGVSDSPLPISEAIAFKSPPDLEVTLEAPNTGKITGMGIPEGVTLIIGGGFHGKTTLLKAIEKGIYNHIPADGREYSVTIDSAVKIRAEEGRSIQKVNISSFISNLPFGKDTVKFSTADASGSTSQAANIIETLECRAKLLLLDEDTSATNFLIRDEIMQKIVSKDKEPITPFIDQVK</sequence>
<dbReference type="Pfam" id="PF09818">
    <property type="entry name" value="ABC_ATPase"/>
    <property type="match status" value="1"/>
</dbReference>
<comment type="caution">
    <text evidence="3">The sequence shown here is derived from an EMBL/GenBank/DDBJ whole genome shotgun (WGS) entry which is preliminary data.</text>
</comment>
<evidence type="ECO:0000259" key="1">
    <source>
        <dbReference type="Pfam" id="PF09818"/>
    </source>
</evidence>
<reference evidence="3" key="1">
    <citation type="journal article" date="2014" name="Front. Microbiol.">
        <title>High frequency of phylogenetically diverse reductive dehalogenase-homologous genes in deep subseafloor sedimentary metagenomes.</title>
        <authorList>
            <person name="Kawai M."/>
            <person name="Futagami T."/>
            <person name="Toyoda A."/>
            <person name="Takaki Y."/>
            <person name="Nishi S."/>
            <person name="Hori S."/>
            <person name="Arai W."/>
            <person name="Tsubouchi T."/>
            <person name="Morono Y."/>
            <person name="Uchiyama I."/>
            <person name="Ito T."/>
            <person name="Fujiyama A."/>
            <person name="Inagaki F."/>
            <person name="Takami H."/>
        </authorList>
    </citation>
    <scope>NUCLEOTIDE SEQUENCE</scope>
    <source>
        <strain evidence="3">Expedition CK06-06</strain>
    </source>
</reference>
<protein>
    <recommendedName>
        <fullName evidence="4">ABC transporter domain-containing protein</fullName>
    </recommendedName>
</protein>
<proteinExistence type="predicted"/>
<dbReference type="SUPFAM" id="SSF52540">
    <property type="entry name" value="P-loop containing nucleoside triphosphate hydrolases"/>
    <property type="match status" value="1"/>
</dbReference>